<dbReference type="NCBIfam" id="NF038154">
    <property type="entry name" value="lanthi_III_a"/>
    <property type="match status" value="1"/>
</dbReference>
<sequence>MNDLEQEKEVKGVNAVLELQKLAHAADGKGQAVEATFTTTIEGPTIIFYSTISSHIC</sequence>
<keyword evidence="2" id="KW-1185">Reference proteome</keyword>
<evidence type="ECO:0000313" key="1">
    <source>
        <dbReference type="EMBL" id="MDR6777696.1"/>
    </source>
</evidence>
<accession>A0ABU1QDI5</accession>
<reference evidence="1 2" key="1">
    <citation type="submission" date="2023-07" db="EMBL/GenBank/DDBJ databases">
        <title>Sorghum-associated microbial communities from plants grown in Nebraska, USA.</title>
        <authorList>
            <person name="Schachtman D."/>
        </authorList>
    </citation>
    <scope>NUCLEOTIDE SEQUENCE [LARGE SCALE GENOMIC DNA]</scope>
    <source>
        <strain evidence="1 2">BE143</strain>
    </source>
</reference>
<gene>
    <name evidence="1" type="ORF">J2W98_001958</name>
</gene>
<name>A0ABU1QDI5_9BACL</name>
<protein>
    <submittedName>
        <fullName evidence="1">Uncharacterized protein</fullName>
    </submittedName>
</protein>
<proteinExistence type="predicted"/>
<comment type="caution">
    <text evidence="1">The sequence shown here is derived from an EMBL/GenBank/DDBJ whole genome shotgun (WGS) entry which is preliminary data.</text>
</comment>
<dbReference type="EMBL" id="JAVDUG010000002">
    <property type="protein sequence ID" value="MDR6777696.1"/>
    <property type="molecule type" value="Genomic_DNA"/>
</dbReference>
<evidence type="ECO:0000313" key="2">
    <source>
        <dbReference type="Proteomes" id="UP001266807"/>
    </source>
</evidence>
<dbReference type="RefSeq" id="WP_175405251.1">
    <property type="nucleotide sequence ID" value="NZ_JAVDUG010000002.1"/>
</dbReference>
<organism evidence="1 2">
    <name type="scientific">Paenibacillus peoriae</name>
    <dbReference type="NCBI Taxonomy" id="59893"/>
    <lineage>
        <taxon>Bacteria</taxon>
        <taxon>Bacillati</taxon>
        <taxon>Bacillota</taxon>
        <taxon>Bacilli</taxon>
        <taxon>Bacillales</taxon>
        <taxon>Paenibacillaceae</taxon>
        <taxon>Paenibacillus</taxon>
    </lineage>
</organism>
<dbReference type="Proteomes" id="UP001266807">
    <property type="component" value="Unassembled WGS sequence"/>
</dbReference>